<accession>A0AAW0XV66</accession>
<sequence length="618" mass="67089">MDEVQGVCTTQFTYSVTNTVHQAIEDNVMIQTYIGHQDYYQCILCNRSMSGIVPAQSHLEGSQHRKAIRNYMYSSVLSASKGSNLVSDSVGNLDDSLPPDYQSPAPVQSLTALSQFETDLLEEAMKRGIVTLEMTDGQSSLFCKLCNISCTGEASMNQHLEGEPHCKKQRRMGLEGKVSSLSKPDEMTALSQRSLSPTLQSSADTGDILKSAVEDGIVKYIGGISTPYTCTVCNTFLNGETPMKQHLLGNSHQKKIRISQQMGLNTASSSCSTPPSLKSTYSAIGAESPSTFDNANPSTGLVESALIDGTVRRSLEGNTCVFTCTYCNIPCTGETPIKQHLQSSNHQKKMRLNQQRGLNTPSVPSCTPSSLQSMVFDDATPSSTMLQSALKDGIVMSSVEGNVCVLTCTCCNVPCSGETPMKQHLQSSSHQKKMRGRMCSVSPVTSSGTTSPPVAVITSTNVDAVCEKIDCTSLVQSSEMPNDFLKSALENKIVKKTLEGYNCLICSASCNGIITISDHLTGDQHHKKLRDLKNFEQFKKKDESESNHSSPLFCGTSERRSASPVTSRSNNENISENRNGSAFKKIDGLKTTENQMPETLKDMKVYTPADSLGNLFDE</sequence>
<dbReference type="Gene3D" id="3.30.160.60">
    <property type="entry name" value="Classic Zinc Finger"/>
    <property type="match status" value="4"/>
</dbReference>
<feature type="compositionally biased region" description="Polar residues" evidence="1">
    <location>
        <begin position="189"/>
        <end position="203"/>
    </location>
</feature>
<dbReference type="InterPro" id="IPR052644">
    <property type="entry name" value="ZMAT3"/>
</dbReference>
<keyword evidence="4" id="KW-1185">Reference proteome</keyword>
<name>A0AAW0XV66_CHEQU</name>
<proteinExistence type="predicted"/>
<feature type="compositionally biased region" description="Low complexity" evidence="1">
    <location>
        <begin position="567"/>
        <end position="581"/>
    </location>
</feature>
<gene>
    <name evidence="3" type="ORF">OTU49_001123</name>
</gene>
<evidence type="ECO:0000313" key="4">
    <source>
        <dbReference type="Proteomes" id="UP001445076"/>
    </source>
</evidence>
<evidence type="ECO:0000259" key="2">
    <source>
        <dbReference type="PROSITE" id="PS00028"/>
    </source>
</evidence>
<dbReference type="EMBL" id="JARKIK010000024">
    <property type="protein sequence ID" value="KAK8743545.1"/>
    <property type="molecule type" value="Genomic_DNA"/>
</dbReference>
<dbReference type="SMART" id="SM00355">
    <property type="entry name" value="ZnF_C2H2"/>
    <property type="match status" value="6"/>
</dbReference>
<reference evidence="3 4" key="1">
    <citation type="journal article" date="2024" name="BMC Genomics">
        <title>Genome assembly of redclaw crayfish (Cherax quadricarinatus) provides insights into its immune adaptation and hypoxia tolerance.</title>
        <authorList>
            <person name="Liu Z."/>
            <person name="Zheng J."/>
            <person name="Li H."/>
            <person name="Fang K."/>
            <person name="Wang S."/>
            <person name="He J."/>
            <person name="Zhou D."/>
            <person name="Weng S."/>
            <person name="Chi M."/>
            <person name="Gu Z."/>
            <person name="He J."/>
            <person name="Li F."/>
            <person name="Wang M."/>
        </authorList>
    </citation>
    <scope>NUCLEOTIDE SEQUENCE [LARGE SCALE GENOMIC DNA]</scope>
    <source>
        <strain evidence="3">ZL_2023a</strain>
    </source>
</reference>
<dbReference type="InterPro" id="IPR003604">
    <property type="entry name" value="Matrin/U1-like-C_Znf_C2H2"/>
</dbReference>
<feature type="domain" description="C2H2-type" evidence="2">
    <location>
        <begin position="230"/>
        <end position="252"/>
    </location>
</feature>
<organism evidence="3 4">
    <name type="scientific">Cherax quadricarinatus</name>
    <name type="common">Australian red claw crayfish</name>
    <dbReference type="NCBI Taxonomy" id="27406"/>
    <lineage>
        <taxon>Eukaryota</taxon>
        <taxon>Metazoa</taxon>
        <taxon>Ecdysozoa</taxon>
        <taxon>Arthropoda</taxon>
        <taxon>Crustacea</taxon>
        <taxon>Multicrustacea</taxon>
        <taxon>Malacostraca</taxon>
        <taxon>Eumalacostraca</taxon>
        <taxon>Eucarida</taxon>
        <taxon>Decapoda</taxon>
        <taxon>Pleocyemata</taxon>
        <taxon>Astacidea</taxon>
        <taxon>Parastacoidea</taxon>
        <taxon>Parastacidae</taxon>
        <taxon>Cherax</taxon>
    </lineage>
</organism>
<dbReference type="PANTHER" id="PTHR46786">
    <property type="entry name" value="ZINC FINGER MATRIN-TYPE PROTEIN 3"/>
    <property type="match status" value="1"/>
</dbReference>
<feature type="region of interest" description="Disordered" evidence="1">
    <location>
        <begin position="539"/>
        <end position="618"/>
    </location>
</feature>
<protein>
    <recommendedName>
        <fullName evidence="2">C2H2-type domain-containing protein</fullName>
    </recommendedName>
</protein>
<dbReference type="Pfam" id="PF12874">
    <property type="entry name" value="zf-met"/>
    <property type="match status" value="5"/>
</dbReference>
<dbReference type="PROSITE" id="PS00028">
    <property type="entry name" value="ZINC_FINGER_C2H2_1"/>
    <property type="match status" value="2"/>
</dbReference>
<dbReference type="GO" id="GO:0008270">
    <property type="term" value="F:zinc ion binding"/>
    <property type="evidence" value="ECO:0007669"/>
    <property type="project" value="InterPro"/>
</dbReference>
<dbReference type="AlphaFoldDB" id="A0AAW0XV66"/>
<evidence type="ECO:0000313" key="3">
    <source>
        <dbReference type="EMBL" id="KAK8743545.1"/>
    </source>
</evidence>
<dbReference type="GO" id="GO:0003676">
    <property type="term" value="F:nucleic acid binding"/>
    <property type="evidence" value="ECO:0007669"/>
    <property type="project" value="InterPro"/>
</dbReference>
<feature type="domain" description="C2H2-type" evidence="2">
    <location>
        <begin position="324"/>
        <end position="346"/>
    </location>
</feature>
<dbReference type="SMART" id="SM00451">
    <property type="entry name" value="ZnF_U1"/>
    <property type="match status" value="6"/>
</dbReference>
<dbReference type="SUPFAM" id="SSF57667">
    <property type="entry name" value="beta-beta-alpha zinc fingers"/>
    <property type="match status" value="6"/>
</dbReference>
<evidence type="ECO:0000256" key="1">
    <source>
        <dbReference type="SAM" id="MobiDB-lite"/>
    </source>
</evidence>
<dbReference type="PANTHER" id="PTHR46786:SF1">
    <property type="entry name" value="ZINC FINGER MATRIN-TYPE PROTEIN 3"/>
    <property type="match status" value="1"/>
</dbReference>
<dbReference type="InterPro" id="IPR036236">
    <property type="entry name" value="Znf_C2H2_sf"/>
</dbReference>
<comment type="caution">
    <text evidence="3">The sequence shown here is derived from an EMBL/GenBank/DDBJ whole genome shotgun (WGS) entry which is preliminary data.</text>
</comment>
<dbReference type="InterPro" id="IPR013087">
    <property type="entry name" value="Znf_C2H2_type"/>
</dbReference>
<dbReference type="Proteomes" id="UP001445076">
    <property type="component" value="Unassembled WGS sequence"/>
</dbReference>
<feature type="region of interest" description="Disordered" evidence="1">
    <location>
        <begin position="180"/>
        <end position="203"/>
    </location>
</feature>